<feature type="region of interest" description="Disordered" evidence="4">
    <location>
        <begin position="163"/>
        <end position="206"/>
    </location>
</feature>
<evidence type="ECO:0000256" key="1">
    <source>
        <dbReference type="ARBA" id="ARBA00022617"/>
    </source>
</evidence>
<keyword evidence="7" id="KW-1185">Reference proteome</keyword>
<dbReference type="InterPro" id="IPR036400">
    <property type="entry name" value="Cyt_B5-like_heme/steroid_sf"/>
</dbReference>
<dbReference type="SUPFAM" id="SSF52343">
    <property type="entry name" value="Ferredoxin reductase-like, C-terminal NADP-linked domain"/>
    <property type="match status" value="1"/>
</dbReference>
<feature type="compositionally biased region" description="Basic and acidic residues" evidence="4">
    <location>
        <begin position="646"/>
        <end position="656"/>
    </location>
</feature>
<dbReference type="EMBL" id="CAXLJM020000046">
    <property type="protein sequence ID" value="CAL8111149.1"/>
    <property type="molecule type" value="Genomic_DNA"/>
</dbReference>
<evidence type="ECO:0000256" key="3">
    <source>
        <dbReference type="ARBA" id="ARBA00023004"/>
    </source>
</evidence>
<dbReference type="SMART" id="SM01117">
    <property type="entry name" value="Cyt-b5"/>
    <property type="match status" value="1"/>
</dbReference>
<dbReference type="Gene3D" id="3.40.50.80">
    <property type="entry name" value="Nucleotide-binding domain of ferredoxin-NADP reductase (FNR) module"/>
    <property type="match status" value="1"/>
</dbReference>
<comment type="caution">
    <text evidence="6">The sequence shown here is derived from an EMBL/GenBank/DDBJ whole genome shotgun (WGS) entry which is preliminary data.</text>
</comment>
<dbReference type="InterPro" id="IPR018506">
    <property type="entry name" value="Cyt_B5_heme-BS"/>
</dbReference>
<dbReference type="SUPFAM" id="SSF55856">
    <property type="entry name" value="Cytochrome b5-like heme/steroid binding domain"/>
    <property type="match status" value="1"/>
</dbReference>
<evidence type="ECO:0000259" key="5">
    <source>
        <dbReference type="PROSITE" id="PS50255"/>
    </source>
</evidence>
<dbReference type="PANTHER" id="PTHR46237">
    <property type="entry name" value="CYTOCHROME B5 REDUCTASE 4 FAMILY MEMBER"/>
    <property type="match status" value="1"/>
</dbReference>
<protein>
    <recommendedName>
        <fullName evidence="5">Cytochrome b5 heme-binding domain-containing protein</fullName>
    </recommendedName>
</protein>
<dbReference type="InterPro" id="IPR001199">
    <property type="entry name" value="Cyt_B5-like_heme/steroid-bd"/>
</dbReference>
<feature type="compositionally biased region" description="Basic and acidic residues" evidence="4">
    <location>
        <begin position="625"/>
        <end position="639"/>
    </location>
</feature>
<dbReference type="PROSITE" id="PS50255">
    <property type="entry name" value="CYTOCHROME_B5_2"/>
    <property type="match status" value="1"/>
</dbReference>
<sequence length="725" mass="84520">MAMWFTVEQKKPDIGTVIFKADDYCEKLAHITGIWNDNKFLYYEMFHSASDSSAEEETDAKKVFSVSDITDVPMLLAYLERANMSGALPLDMVDFMWDLHKLYVTKMAEFGHAVQWMSKKDFTMLENREKWAKLVKEMEERHFKTFKAEHEAKKRKRKLKPTEIKLYDGVDSPPPTEGKDDKTGSKDDSKGRGGGGDVKRKGKSKTQWQLFMEDRIKHPSTWDFGKTSLFDRKHVRIVGKHVEFTRFYHKLQKALRFAKYEPTDWRIITLAEIDKHRYENDCWMVIKGRVYDVTSYVYKHPGGSNLLMQGVGIDATHLFVAIHPYVVFYNRLMGKQIGTLPNYKEHAHTEWEPPTSFNIFRTILDWWFRPKNPYVNLKPKTDFKQFDTHYTYTVSFPKGKITSTEEDWTITIARGCLVTIIKHVDTPYVWYGGLSLRNRVMDDTVYRTFSADYNTLRLEIKKPYKDETRPYTPICLVDEFEEKFEEESGGFQTLFFLIKEFKNGDFTSMLHHMPTDSIVEGIDVYISPAMGNFKPNFLFLDMDVMLLIAGGTGISVMTRIIQEYIGRKEELTNKVVILLLFVQYRGDVIWKDTWMDLDRNYTWFHFFYSLTRVYRYTIDNGDGHNADEKRNSAKLDFNRKSSSTGNKDEGKKDEARGSGASSNNNQIRGSLTIMETNLTNPQELYGYPATAKLRHVFDQIPQTKEATQHKAIVCGPYGFNHSCKR</sequence>
<evidence type="ECO:0000256" key="2">
    <source>
        <dbReference type="ARBA" id="ARBA00022723"/>
    </source>
</evidence>
<dbReference type="Gene3D" id="3.10.120.10">
    <property type="entry name" value="Cytochrome b5-like heme/steroid binding domain"/>
    <property type="match status" value="1"/>
</dbReference>
<dbReference type="PROSITE" id="PS00191">
    <property type="entry name" value="CYTOCHROME_B5_1"/>
    <property type="match status" value="1"/>
</dbReference>
<feature type="compositionally biased region" description="Basic and acidic residues" evidence="4">
    <location>
        <begin position="177"/>
        <end position="191"/>
    </location>
</feature>
<dbReference type="Proteomes" id="UP001642540">
    <property type="component" value="Unassembled WGS sequence"/>
</dbReference>
<keyword evidence="1" id="KW-0349">Heme</keyword>
<feature type="region of interest" description="Disordered" evidence="4">
    <location>
        <begin position="625"/>
        <end position="666"/>
    </location>
</feature>
<accession>A0ABP1QXD8</accession>
<keyword evidence="3" id="KW-0408">Iron</keyword>
<evidence type="ECO:0000256" key="4">
    <source>
        <dbReference type="SAM" id="MobiDB-lite"/>
    </source>
</evidence>
<dbReference type="InterPro" id="IPR051872">
    <property type="entry name" value="Cytochrome_b5/Flavoprotein_Rdt"/>
</dbReference>
<dbReference type="PANTHER" id="PTHR46237:SF1">
    <property type="entry name" value="CYTOCHROME B5 REDUCTASE 4"/>
    <property type="match status" value="1"/>
</dbReference>
<feature type="domain" description="Cytochrome b5 heme-binding" evidence="5">
    <location>
        <begin position="265"/>
        <end position="341"/>
    </location>
</feature>
<evidence type="ECO:0000313" key="6">
    <source>
        <dbReference type="EMBL" id="CAL8111149.1"/>
    </source>
</evidence>
<gene>
    <name evidence="6" type="ORF">ODALV1_LOCUS14773</name>
</gene>
<keyword evidence="2" id="KW-0479">Metal-binding</keyword>
<reference evidence="6 7" key="1">
    <citation type="submission" date="2024-08" db="EMBL/GenBank/DDBJ databases">
        <authorList>
            <person name="Cucini C."/>
            <person name="Frati F."/>
        </authorList>
    </citation>
    <scope>NUCLEOTIDE SEQUENCE [LARGE SCALE GENOMIC DNA]</scope>
</reference>
<proteinExistence type="predicted"/>
<dbReference type="InterPro" id="IPR039261">
    <property type="entry name" value="FNR_nucleotide-bd"/>
</dbReference>
<name>A0ABP1QXD8_9HEXA</name>
<dbReference type="Pfam" id="PF00173">
    <property type="entry name" value="Cyt-b5"/>
    <property type="match status" value="1"/>
</dbReference>
<evidence type="ECO:0000313" key="7">
    <source>
        <dbReference type="Proteomes" id="UP001642540"/>
    </source>
</evidence>
<organism evidence="6 7">
    <name type="scientific">Orchesella dallaii</name>
    <dbReference type="NCBI Taxonomy" id="48710"/>
    <lineage>
        <taxon>Eukaryota</taxon>
        <taxon>Metazoa</taxon>
        <taxon>Ecdysozoa</taxon>
        <taxon>Arthropoda</taxon>
        <taxon>Hexapoda</taxon>
        <taxon>Collembola</taxon>
        <taxon>Entomobryomorpha</taxon>
        <taxon>Entomobryoidea</taxon>
        <taxon>Orchesellidae</taxon>
        <taxon>Orchesellinae</taxon>
        <taxon>Orchesella</taxon>
    </lineage>
</organism>